<dbReference type="InterPro" id="IPR011991">
    <property type="entry name" value="ArsR-like_HTH"/>
</dbReference>
<dbReference type="SUPFAM" id="SSF46785">
    <property type="entry name" value="Winged helix' DNA-binding domain"/>
    <property type="match status" value="1"/>
</dbReference>
<keyword evidence="6" id="KW-1185">Reference proteome</keyword>
<dbReference type="RefSeq" id="WP_153863619.1">
    <property type="nucleotide sequence ID" value="NZ_WJQS01000006.1"/>
</dbReference>
<evidence type="ECO:0000259" key="4">
    <source>
        <dbReference type="PROSITE" id="PS50987"/>
    </source>
</evidence>
<dbReference type="PANTHER" id="PTHR43132:SF2">
    <property type="entry name" value="ARSENICAL RESISTANCE OPERON REPRESSOR ARSR-RELATED"/>
    <property type="match status" value="1"/>
</dbReference>
<name>A0A6I2GD55_9LACT</name>
<dbReference type="NCBIfam" id="NF033788">
    <property type="entry name" value="HTH_metalloreg"/>
    <property type="match status" value="1"/>
</dbReference>
<evidence type="ECO:0000313" key="5">
    <source>
        <dbReference type="EMBL" id="MRI85720.1"/>
    </source>
</evidence>
<protein>
    <submittedName>
        <fullName evidence="5">Metalloregulator ArsR/SmtB family transcription factor</fullName>
    </submittedName>
</protein>
<keyword evidence="1" id="KW-0805">Transcription regulation</keyword>
<evidence type="ECO:0000256" key="3">
    <source>
        <dbReference type="ARBA" id="ARBA00023163"/>
    </source>
</evidence>
<keyword evidence="2" id="KW-0238">DNA-binding</keyword>
<organism evidence="5 6">
    <name type="scientific">Fundicoccus ignavus</name>
    <dbReference type="NCBI Taxonomy" id="2664442"/>
    <lineage>
        <taxon>Bacteria</taxon>
        <taxon>Bacillati</taxon>
        <taxon>Bacillota</taxon>
        <taxon>Bacilli</taxon>
        <taxon>Lactobacillales</taxon>
        <taxon>Aerococcaceae</taxon>
        <taxon>Fundicoccus</taxon>
    </lineage>
</organism>
<gene>
    <name evidence="5" type="ORF">GIY09_07555</name>
</gene>
<dbReference type="InterPro" id="IPR036388">
    <property type="entry name" value="WH-like_DNA-bd_sf"/>
</dbReference>
<dbReference type="CDD" id="cd00090">
    <property type="entry name" value="HTH_ARSR"/>
    <property type="match status" value="1"/>
</dbReference>
<keyword evidence="3" id="KW-0804">Transcription</keyword>
<accession>A0A6I2GD55</accession>
<dbReference type="PROSITE" id="PS50987">
    <property type="entry name" value="HTH_ARSR_2"/>
    <property type="match status" value="1"/>
</dbReference>
<sequence length="95" mass="10713">MQTIDVKSPEIKEYVDVLKLLAHPIRFSIALTLYRNKVLNVGAIQEALELPQSTVSQHISKMRESGIVEADREGTKIFYTLSNEIANKVIKNLMA</sequence>
<dbReference type="AlphaFoldDB" id="A0A6I2GD55"/>
<dbReference type="InterPro" id="IPR051011">
    <property type="entry name" value="Metal_resp_trans_reg"/>
</dbReference>
<dbReference type="Gene3D" id="1.10.10.10">
    <property type="entry name" value="Winged helix-like DNA-binding domain superfamily/Winged helix DNA-binding domain"/>
    <property type="match status" value="1"/>
</dbReference>
<dbReference type="Proteomes" id="UP000430975">
    <property type="component" value="Unassembled WGS sequence"/>
</dbReference>
<proteinExistence type="predicted"/>
<reference evidence="5 6" key="1">
    <citation type="submission" date="2019-11" db="EMBL/GenBank/DDBJ databases">
        <title>Characterisation of Fundicoccus ignavus gen. nov. sp. nov., a novel genus of the family Aerococcaceae isolated from bulk tank milk.</title>
        <authorList>
            <person name="Siebert A."/>
            <person name="Huptas C."/>
            <person name="Wenning M."/>
            <person name="Scherer S."/>
            <person name="Doll E.V."/>
        </authorList>
    </citation>
    <scope>NUCLEOTIDE SEQUENCE [LARGE SCALE GENOMIC DNA]</scope>
    <source>
        <strain evidence="5 6">WS4759</strain>
    </source>
</reference>
<dbReference type="InterPro" id="IPR036390">
    <property type="entry name" value="WH_DNA-bd_sf"/>
</dbReference>
<evidence type="ECO:0000313" key="6">
    <source>
        <dbReference type="Proteomes" id="UP000430975"/>
    </source>
</evidence>
<comment type="caution">
    <text evidence="5">The sequence shown here is derived from an EMBL/GenBank/DDBJ whole genome shotgun (WGS) entry which is preliminary data.</text>
</comment>
<dbReference type="PANTHER" id="PTHR43132">
    <property type="entry name" value="ARSENICAL RESISTANCE OPERON REPRESSOR ARSR-RELATED"/>
    <property type="match status" value="1"/>
</dbReference>
<evidence type="ECO:0000256" key="1">
    <source>
        <dbReference type="ARBA" id="ARBA00023015"/>
    </source>
</evidence>
<feature type="domain" description="HTH arsR-type" evidence="4">
    <location>
        <begin position="6"/>
        <end position="95"/>
    </location>
</feature>
<dbReference type="GO" id="GO:0003700">
    <property type="term" value="F:DNA-binding transcription factor activity"/>
    <property type="evidence" value="ECO:0007669"/>
    <property type="project" value="InterPro"/>
</dbReference>
<dbReference type="InterPro" id="IPR001845">
    <property type="entry name" value="HTH_ArsR_DNA-bd_dom"/>
</dbReference>
<dbReference type="PRINTS" id="PR00778">
    <property type="entry name" value="HTHARSR"/>
</dbReference>
<evidence type="ECO:0000256" key="2">
    <source>
        <dbReference type="ARBA" id="ARBA00023125"/>
    </source>
</evidence>
<dbReference type="GO" id="GO:0003677">
    <property type="term" value="F:DNA binding"/>
    <property type="evidence" value="ECO:0007669"/>
    <property type="project" value="UniProtKB-KW"/>
</dbReference>
<dbReference type="Pfam" id="PF12840">
    <property type="entry name" value="HTH_20"/>
    <property type="match status" value="1"/>
</dbReference>
<dbReference type="EMBL" id="WJQS01000006">
    <property type="protein sequence ID" value="MRI85720.1"/>
    <property type="molecule type" value="Genomic_DNA"/>
</dbReference>
<dbReference type="SMART" id="SM00418">
    <property type="entry name" value="HTH_ARSR"/>
    <property type="match status" value="1"/>
</dbReference>